<feature type="region of interest" description="Disordered" evidence="3">
    <location>
        <begin position="250"/>
        <end position="270"/>
    </location>
</feature>
<keyword evidence="5" id="KW-1185">Reference proteome</keyword>
<evidence type="ECO:0000256" key="2">
    <source>
        <dbReference type="ARBA" id="ARBA00022679"/>
    </source>
</evidence>
<dbReference type="Gene3D" id="3.40.50.150">
    <property type="entry name" value="Vaccinia Virus protein VP39"/>
    <property type="match status" value="1"/>
</dbReference>
<evidence type="ECO:0000256" key="3">
    <source>
        <dbReference type="SAM" id="MobiDB-lite"/>
    </source>
</evidence>
<feature type="compositionally biased region" description="Basic and acidic residues" evidence="3">
    <location>
        <begin position="250"/>
        <end position="264"/>
    </location>
</feature>
<evidence type="ECO:0000313" key="5">
    <source>
        <dbReference type="Proteomes" id="UP001642484"/>
    </source>
</evidence>
<feature type="non-terminal residue" evidence="4">
    <location>
        <position position="1"/>
    </location>
</feature>
<keyword evidence="1" id="KW-0489">Methyltransferase</keyword>
<evidence type="ECO:0000313" key="4">
    <source>
        <dbReference type="EMBL" id="CAK9118312.1"/>
    </source>
</evidence>
<comment type="caution">
    <text evidence="4">The sequence shown here is derived from an EMBL/GenBank/DDBJ whole genome shotgun (WGS) entry which is preliminary data.</text>
</comment>
<dbReference type="EMBL" id="CAXAMN010028966">
    <property type="protein sequence ID" value="CAK9118312.1"/>
    <property type="molecule type" value="Genomic_DNA"/>
</dbReference>
<accession>A0ABP0T0T1</accession>
<dbReference type="SUPFAM" id="SSF53335">
    <property type="entry name" value="S-adenosyl-L-methionine-dependent methyltransferases"/>
    <property type="match status" value="1"/>
</dbReference>
<dbReference type="InterPro" id="IPR001525">
    <property type="entry name" value="C5_MeTfrase"/>
</dbReference>
<evidence type="ECO:0008006" key="6">
    <source>
        <dbReference type="Google" id="ProtNLM"/>
    </source>
</evidence>
<reference evidence="4 5" key="1">
    <citation type="submission" date="2024-02" db="EMBL/GenBank/DDBJ databases">
        <authorList>
            <person name="Chen Y."/>
            <person name="Shah S."/>
            <person name="Dougan E. K."/>
            <person name="Thang M."/>
            <person name="Chan C."/>
        </authorList>
    </citation>
    <scope>NUCLEOTIDE SEQUENCE [LARGE SCALE GENOMIC DNA]</scope>
</reference>
<organism evidence="4 5">
    <name type="scientific">Durusdinium trenchii</name>
    <dbReference type="NCBI Taxonomy" id="1381693"/>
    <lineage>
        <taxon>Eukaryota</taxon>
        <taxon>Sar</taxon>
        <taxon>Alveolata</taxon>
        <taxon>Dinophyceae</taxon>
        <taxon>Suessiales</taxon>
        <taxon>Symbiodiniaceae</taxon>
        <taxon>Durusdinium</taxon>
    </lineage>
</organism>
<dbReference type="Proteomes" id="UP001642484">
    <property type="component" value="Unassembled WGS sequence"/>
</dbReference>
<evidence type="ECO:0000256" key="1">
    <source>
        <dbReference type="ARBA" id="ARBA00022603"/>
    </source>
</evidence>
<sequence length="434" mass="48110">AESVPYKASYCCSFMDEDACMFEDATVLKDDAKRKCRVHGQNCELPDRVDAFGAGFSCTSYSMLNKNASENATAMTKSVNQDPSGNVASVTTFHGCLDVLDECSPVWAVFENVESIDREVDDDTQTNLELCLAAIADRGYASQSFLLDALWFGLPQSRRRVYIVCLSIRDRNVGCSAEDFLSNVQSIITKLYLQSPPAEPLSALDCSAFWLLLVGPPRFIPLLVPSEDKFLLPDTHALVKGHLRSLEADRQQRLAKEQEQDTSKAHPKNPSWMALHMNVAEKRGITWPLNVCKQVKESPWFRVLTERAQEVVGFASDERERLGKPVDYADVYHSASRYSTGRGNFPIVLPRTIGWTFLRQRLVLGRELMMFQGHSVSADCDLTEAQLGNMAGNAFAGNVVIAVVTAVLGSLRFVSESEDEETNSILDLVNTVTG</sequence>
<name>A0ABP0T0T1_9DINO</name>
<protein>
    <recommendedName>
        <fullName evidence="6">DNA (cytosine-5-)-methyltransferase</fullName>
    </recommendedName>
</protein>
<dbReference type="InterPro" id="IPR029063">
    <property type="entry name" value="SAM-dependent_MTases_sf"/>
</dbReference>
<dbReference type="Pfam" id="PF00145">
    <property type="entry name" value="DNA_methylase"/>
    <property type="match status" value="1"/>
</dbReference>
<proteinExistence type="predicted"/>
<gene>
    <name evidence="4" type="ORF">CCMP2556_LOCUS55424</name>
</gene>
<keyword evidence="2" id="KW-0808">Transferase</keyword>